<accession>A0AAW1TC48</accession>
<evidence type="ECO:0000259" key="4">
    <source>
        <dbReference type="Pfam" id="PF13806"/>
    </source>
</evidence>
<evidence type="ECO:0000256" key="1">
    <source>
        <dbReference type="ARBA" id="ARBA00023002"/>
    </source>
</evidence>
<proteinExistence type="predicted"/>
<dbReference type="Gene3D" id="2.102.10.10">
    <property type="entry name" value="Rieske [2Fe-2S] iron-sulphur domain"/>
    <property type="match status" value="1"/>
</dbReference>
<protein>
    <recommendedName>
        <fullName evidence="4">Rieske-like [2Fe-2S] domain-containing protein</fullName>
    </recommendedName>
</protein>
<dbReference type="GO" id="GO:0051537">
    <property type="term" value="F:2 iron, 2 sulfur cluster binding"/>
    <property type="evidence" value="ECO:0007669"/>
    <property type="project" value="InterPro"/>
</dbReference>
<evidence type="ECO:0000256" key="2">
    <source>
        <dbReference type="ARBA" id="ARBA00023063"/>
    </source>
</evidence>
<name>A0AAW1TC48_9CHLO</name>
<evidence type="ECO:0000256" key="3">
    <source>
        <dbReference type="SAM" id="MobiDB-lite"/>
    </source>
</evidence>
<feature type="region of interest" description="Disordered" evidence="3">
    <location>
        <begin position="55"/>
        <end position="74"/>
    </location>
</feature>
<keyword evidence="1" id="KW-0560">Oxidoreductase</keyword>
<sequence>MSSVSSRCLHPACCHRRLRERSQYVPASGGHPLCAQRQPYRPSLRRTVQCATAGKGFGSRAEPSPAAKKKADQKRKEEGWEIAAFLSDFPADRPTKPLFLDDGTAIMLYRALDGNVYCTNANSTAFQFPLTNAKVMQRGGKNAIESSLDGTVYDLESGKVLEWCPKNSLLRQLTGALKGNQPSVDIKTYRTQVDNDGAIYVKIKAG</sequence>
<dbReference type="InterPro" id="IPR036922">
    <property type="entry name" value="Rieske_2Fe-2S_sf"/>
</dbReference>
<dbReference type="Pfam" id="PF13806">
    <property type="entry name" value="Rieske_2"/>
    <property type="match status" value="1"/>
</dbReference>
<reference evidence="5 6" key="1">
    <citation type="journal article" date="2024" name="Nat. Commun.">
        <title>Phylogenomics reveals the evolutionary origins of lichenization in chlorophyte algae.</title>
        <authorList>
            <person name="Puginier C."/>
            <person name="Libourel C."/>
            <person name="Otte J."/>
            <person name="Skaloud P."/>
            <person name="Haon M."/>
            <person name="Grisel S."/>
            <person name="Petersen M."/>
            <person name="Berrin J.G."/>
            <person name="Delaux P.M."/>
            <person name="Dal Grande F."/>
            <person name="Keller J."/>
        </authorList>
    </citation>
    <scope>NUCLEOTIDE SEQUENCE [LARGE SCALE GENOMIC DNA]</scope>
    <source>
        <strain evidence="5 6">SAG 2523</strain>
    </source>
</reference>
<dbReference type="SUPFAM" id="SSF50022">
    <property type="entry name" value="ISP domain"/>
    <property type="match status" value="1"/>
</dbReference>
<dbReference type="EMBL" id="JALJOV010000201">
    <property type="protein sequence ID" value="KAK9865964.1"/>
    <property type="molecule type" value="Genomic_DNA"/>
</dbReference>
<keyword evidence="6" id="KW-1185">Reference proteome</keyword>
<dbReference type="AlphaFoldDB" id="A0AAW1TC48"/>
<evidence type="ECO:0000313" key="5">
    <source>
        <dbReference type="EMBL" id="KAK9865964.1"/>
    </source>
</evidence>
<comment type="caution">
    <text evidence="5">The sequence shown here is derived from an EMBL/GenBank/DDBJ whole genome shotgun (WGS) entry which is preliminary data.</text>
</comment>
<dbReference type="Proteomes" id="UP001485043">
    <property type="component" value="Unassembled WGS sequence"/>
</dbReference>
<gene>
    <name evidence="5" type="ORF">WJX84_008882</name>
</gene>
<keyword evidence="2" id="KW-0534">Nitrate assimilation</keyword>
<organism evidence="5 6">
    <name type="scientific">Apatococcus fuscideae</name>
    <dbReference type="NCBI Taxonomy" id="2026836"/>
    <lineage>
        <taxon>Eukaryota</taxon>
        <taxon>Viridiplantae</taxon>
        <taxon>Chlorophyta</taxon>
        <taxon>core chlorophytes</taxon>
        <taxon>Trebouxiophyceae</taxon>
        <taxon>Chlorellales</taxon>
        <taxon>Chlorellaceae</taxon>
        <taxon>Apatococcus</taxon>
    </lineage>
</organism>
<feature type="domain" description="Rieske-like [2Fe-2S]" evidence="4">
    <location>
        <begin position="80"/>
        <end position="202"/>
    </location>
</feature>
<evidence type="ECO:0000313" key="6">
    <source>
        <dbReference type="Proteomes" id="UP001485043"/>
    </source>
</evidence>
<dbReference type="GO" id="GO:0008942">
    <property type="term" value="F:nitrite reductase [NAD(P)H] activity"/>
    <property type="evidence" value="ECO:0007669"/>
    <property type="project" value="InterPro"/>
</dbReference>
<dbReference type="InterPro" id="IPR012748">
    <property type="entry name" value="Rieske-like_NirD"/>
</dbReference>
<dbReference type="GO" id="GO:0042128">
    <property type="term" value="P:nitrate assimilation"/>
    <property type="evidence" value="ECO:0007669"/>
    <property type="project" value="UniProtKB-KW"/>
</dbReference>